<dbReference type="SUPFAM" id="SSF48452">
    <property type="entry name" value="TPR-like"/>
    <property type="match status" value="1"/>
</dbReference>
<reference evidence="1 2" key="1">
    <citation type="submission" date="2020-12" db="EMBL/GenBank/DDBJ databases">
        <title>FDA dAtabase for Regulatory Grade micrObial Sequences (FDA-ARGOS): Supporting development and validation of Infectious Disease Dx tests.</title>
        <authorList>
            <person name="Kerrigan L."/>
            <person name="Long C."/>
            <person name="Tallon L."/>
            <person name="Sadzewicz L."/>
            <person name="Zhao X."/>
            <person name="Boylan J."/>
            <person name="Ott S."/>
            <person name="Bowen H."/>
            <person name="Vavikolanu K."/>
            <person name="Mehta A."/>
            <person name="Aluvathingal J."/>
            <person name="Nadendla S."/>
            <person name="Yan Y."/>
            <person name="Sichtig H."/>
        </authorList>
    </citation>
    <scope>NUCLEOTIDE SEQUENCE [LARGE SCALE GENOMIC DNA]</scope>
    <source>
        <strain evidence="1 2">FDAARGOS_1031</strain>
    </source>
</reference>
<gene>
    <name evidence="1" type="ORF">I6H88_06420</name>
</gene>
<keyword evidence="2" id="KW-1185">Reference proteome</keyword>
<sequence>MKKILYIAISAVSLVGCKLDDNIDPNLPLTEDISPRQLMAAAETTSYAAQAGTMVSLSRIWTNVVAGNYYYYAAPMTNEYQMNVTSTFANGIWNGNYLAMANLANIINNKDAAKYPYHVAISKILLANSMQYIVDFYGDAPYTEAFKQQQKISPKYDKGEDIYRDLVVKLNEAIQTIDNANVTSDNEIKANEDYIYKGDLAKWKIFANTIKLRLLLRQSNVADANVKQFVNSQLATLSSATFVSSDVKINPGYNASSQSSMSPLYSNWGRYNFDHSANNTGWRYFMLSDHFAKLLNGDASKPTSGVVDPRGTVMYTKATTGASTGKLNGIIQGSDKPDGSAEGDYSRVGWTYNTAEGVGGLMDGYLMLASESELLQSEAAILYPQYFNDAPGHYIKGVNASFVFYGLTTSAATAYLASLDSKAVGWTGAPDKMAAIQYQRLIALNMVRPFETYLNYLKTGYPQTPMALTASFPNKPYRLIYPQTEYVGNSANVPNITTNDVFAKNQYTPFWLR</sequence>
<accession>A0A7T7V1N2</accession>
<keyword evidence="1" id="KW-0449">Lipoprotein</keyword>
<proteinExistence type="predicted"/>
<evidence type="ECO:0000313" key="2">
    <source>
        <dbReference type="Proteomes" id="UP000595426"/>
    </source>
</evidence>
<dbReference type="AlphaFoldDB" id="A0A7T7V1N2"/>
<dbReference type="InterPro" id="IPR011990">
    <property type="entry name" value="TPR-like_helical_dom_sf"/>
</dbReference>
<dbReference type="InterPro" id="IPR041662">
    <property type="entry name" value="SusD-like_2"/>
</dbReference>
<dbReference type="KEGG" id="egm:AYC65_14575"/>
<protein>
    <submittedName>
        <fullName evidence="1">SusD/RagB family nutrient-binding outer membrane lipoprotein</fullName>
    </submittedName>
</protein>
<dbReference type="GeneID" id="93134138"/>
<dbReference type="Proteomes" id="UP000595426">
    <property type="component" value="Chromosome"/>
</dbReference>
<dbReference type="Gene3D" id="1.25.40.390">
    <property type="match status" value="1"/>
</dbReference>
<evidence type="ECO:0000313" key="1">
    <source>
        <dbReference type="EMBL" id="QQN60210.1"/>
    </source>
</evidence>
<dbReference type="EMBL" id="CP067018">
    <property type="protein sequence ID" value="QQN60210.1"/>
    <property type="molecule type" value="Genomic_DNA"/>
</dbReference>
<dbReference type="Pfam" id="PF12771">
    <property type="entry name" value="SusD-like_2"/>
    <property type="match status" value="1"/>
</dbReference>
<name>A0A7T7V1N2_9FLAO</name>
<dbReference type="RefSeq" id="WP_034870947.1">
    <property type="nucleotide sequence ID" value="NZ_CAJJUP010000002.1"/>
</dbReference>
<organism evidence="1 2">
    <name type="scientific">Elizabethkingia bruuniana</name>
    <dbReference type="NCBI Taxonomy" id="1756149"/>
    <lineage>
        <taxon>Bacteria</taxon>
        <taxon>Pseudomonadati</taxon>
        <taxon>Bacteroidota</taxon>
        <taxon>Flavobacteriia</taxon>
        <taxon>Flavobacteriales</taxon>
        <taxon>Weeksellaceae</taxon>
        <taxon>Elizabethkingia</taxon>
    </lineage>
</organism>
<dbReference type="OrthoDB" id="725917at2"/>
<dbReference type="PROSITE" id="PS51257">
    <property type="entry name" value="PROKAR_LIPOPROTEIN"/>
    <property type="match status" value="1"/>
</dbReference>